<dbReference type="InterPro" id="IPR023621">
    <property type="entry name" value="Ribosomal_eL31_dom_sf"/>
</dbReference>
<keyword evidence="3" id="KW-0687">Ribonucleoprotein</keyword>
<dbReference type="GO" id="GO:0002181">
    <property type="term" value="P:cytoplasmic translation"/>
    <property type="evidence" value="ECO:0007669"/>
    <property type="project" value="TreeGrafter"/>
</dbReference>
<keyword evidence="2" id="KW-0689">Ribosomal protein</keyword>
<dbReference type="GeneTree" id="ENSGT00950000183030"/>
<proteinExistence type="inferred from homology"/>
<dbReference type="InterPro" id="IPR000054">
    <property type="entry name" value="Ribosomal_eL31"/>
</dbReference>
<dbReference type="STRING" id="9925.ENSCHIP00000027772"/>
<reference evidence="5" key="1">
    <citation type="submission" date="2016-04" db="EMBL/GenBank/DDBJ databases">
        <title>Polished mammalian reference genomes with single-molecule sequencing and chromosome conformation capture applied to the Capra hircus genome.</title>
        <authorList>
            <person name="Bickhart D.M."/>
            <person name="Koren S."/>
            <person name="Rosen B."/>
            <person name="Hastie A."/>
            <person name="Liachko I."/>
            <person name="Sullivan S.T."/>
            <person name="Burton J."/>
            <person name="Sayre B.L."/>
            <person name="Huson H.J."/>
            <person name="Lee J."/>
            <person name="Lam E."/>
            <person name="Kelley C.M."/>
            <person name="Hutchison J.L."/>
            <person name="Zhou Y."/>
            <person name="Sun J."/>
            <person name="Crisa A."/>
            <person name="Schwartz J.C."/>
            <person name="Hammond J.A."/>
            <person name="Schroeder S.G."/>
            <person name="Liu G.E."/>
            <person name="Dunham M."/>
            <person name="Shendure J."/>
            <person name="Sonstegard T.S."/>
            <person name="Phillippy A.M."/>
            <person name="Van Tassell C.P."/>
            <person name="Smith T.P."/>
        </authorList>
    </citation>
    <scope>NUCLEOTIDE SEQUENCE [LARGE SCALE GENOMIC DNA]</scope>
</reference>
<reference evidence="4" key="3">
    <citation type="submission" date="2025-09" db="UniProtKB">
        <authorList>
            <consortium name="Ensembl"/>
        </authorList>
    </citation>
    <scope>IDENTIFICATION</scope>
</reference>
<protein>
    <recommendedName>
        <fullName evidence="6">60S ribosomal protein L31</fullName>
    </recommendedName>
</protein>
<dbReference type="PANTHER" id="PTHR10956">
    <property type="entry name" value="60S RIBOSOMAL PROTEIN L31"/>
    <property type="match status" value="1"/>
</dbReference>
<name>A0A452FUF5_CAPHI</name>
<dbReference type="AlphaFoldDB" id="A0A452FUF5"/>
<keyword evidence="5" id="KW-1185">Reference proteome</keyword>
<dbReference type="SMART" id="SM01380">
    <property type="entry name" value="Ribosomal_L31e"/>
    <property type="match status" value="1"/>
</dbReference>
<accession>A0A452FUF5</accession>
<evidence type="ECO:0000313" key="5">
    <source>
        <dbReference type="Proteomes" id="UP000291000"/>
    </source>
</evidence>
<dbReference type="GO" id="GO:0022625">
    <property type="term" value="C:cytosolic large ribosomal subunit"/>
    <property type="evidence" value="ECO:0007669"/>
    <property type="project" value="TreeGrafter"/>
</dbReference>
<dbReference type="Proteomes" id="UP000291000">
    <property type="component" value="Unassembled WGS sequence"/>
</dbReference>
<evidence type="ECO:0000256" key="1">
    <source>
        <dbReference type="ARBA" id="ARBA00010808"/>
    </source>
</evidence>
<reference evidence="4" key="2">
    <citation type="submission" date="2025-08" db="UniProtKB">
        <authorList>
            <consortium name="Ensembl"/>
        </authorList>
    </citation>
    <scope>IDENTIFICATION</scope>
</reference>
<evidence type="ECO:0000256" key="3">
    <source>
        <dbReference type="ARBA" id="ARBA00023274"/>
    </source>
</evidence>
<dbReference type="SUPFAM" id="SSF54575">
    <property type="entry name" value="Ribosomal protein L31e"/>
    <property type="match status" value="1"/>
</dbReference>
<evidence type="ECO:0000313" key="4">
    <source>
        <dbReference type="Ensembl" id="ENSCHIP00000027772.1"/>
    </source>
</evidence>
<evidence type="ECO:0000256" key="2">
    <source>
        <dbReference type="ARBA" id="ARBA00022980"/>
    </source>
</evidence>
<dbReference type="Ensembl" id="ENSCHIT00000035640.1">
    <property type="protein sequence ID" value="ENSCHIP00000027772.1"/>
    <property type="gene ID" value="ENSCHIG00000023557.1"/>
</dbReference>
<evidence type="ECO:0008006" key="6">
    <source>
        <dbReference type="Google" id="ProtNLM"/>
    </source>
</evidence>
<sequence>MAPAKRGSKKKGWSAINKVVTREYTINIHKHSHGALREIQKVSMKEMGTPDVRTDTRFNKVAWAKGIRSVPYRICVEDSPKKLYMLVTYVPVTTFKIYS</sequence>
<dbReference type="OMA" id="YRICVED"/>
<organism evidence="4 5">
    <name type="scientific">Capra hircus</name>
    <name type="common">Goat</name>
    <dbReference type="NCBI Taxonomy" id="9925"/>
    <lineage>
        <taxon>Eukaryota</taxon>
        <taxon>Metazoa</taxon>
        <taxon>Chordata</taxon>
        <taxon>Craniata</taxon>
        <taxon>Vertebrata</taxon>
        <taxon>Euteleostomi</taxon>
        <taxon>Mammalia</taxon>
        <taxon>Eutheria</taxon>
        <taxon>Laurasiatheria</taxon>
        <taxon>Artiodactyla</taxon>
        <taxon>Ruminantia</taxon>
        <taxon>Pecora</taxon>
        <taxon>Bovidae</taxon>
        <taxon>Caprinae</taxon>
        <taxon>Capra</taxon>
    </lineage>
</organism>
<dbReference type="PANTHER" id="PTHR10956:SF4">
    <property type="entry name" value="LARGE RIBOSOMAL SUBUNIT PROTEIN EL31"/>
    <property type="match status" value="1"/>
</dbReference>
<dbReference type="Pfam" id="PF01198">
    <property type="entry name" value="Ribosomal_L31e"/>
    <property type="match status" value="1"/>
</dbReference>
<dbReference type="Gene3D" id="3.10.440.10">
    <property type="match status" value="1"/>
</dbReference>
<comment type="similarity">
    <text evidence="1">Belongs to the eukaryotic ribosomal protein eL31 family.</text>
</comment>
<dbReference type="GO" id="GO:0003735">
    <property type="term" value="F:structural constituent of ribosome"/>
    <property type="evidence" value="ECO:0007669"/>
    <property type="project" value="InterPro"/>
</dbReference>